<keyword evidence="1" id="KW-1133">Transmembrane helix</keyword>
<dbReference type="Proteomes" id="UP000629468">
    <property type="component" value="Unassembled WGS sequence"/>
</dbReference>
<proteinExistence type="predicted"/>
<feature type="transmembrane region" description="Helical" evidence="1">
    <location>
        <begin position="30"/>
        <end position="51"/>
    </location>
</feature>
<name>A0A8H7EUV2_AGABI</name>
<feature type="transmembrane region" description="Helical" evidence="1">
    <location>
        <begin position="167"/>
        <end position="187"/>
    </location>
</feature>
<accession>A0A8H7EUV2</accession>
<keyword evidence="1" id="KW-0472">Membrane</keyword>
<sequence>MFQWLVISLSFALLFGQQEGAEPPFAFCTFQALLVHAAPVVGGMGLICYFIEFHLIISNAVCGEALPPNRWRMYCLVTSPWIVFLAIIIIDIWLVFHEGYIDDIERAPTGYYCHAKSDILVILSAAIPAVILMVGITCQVLTGILMYRHWDAFKHLKHDARRIHVMIYLRMVSSALVIAIGIILSALAFNRPWSDDTSLIYPFMLIAIAVAFGASRDIFRAWLFWRTPKPCASIIFNHGTVVSSRISFPSQQDVIVIIGPDVEDASLASTATKSPSTKSDFRSSWYYCVNFESGGPTVFASTDIDRISF</sequence>
<dbReference type="EMBL" id="JABXXO010000016">
    <property type="protein sequence ID" value="KAF7759908.1"/>
    <property type="molecule type" value="Genomic_DNA"/>
</dbReference>
<gene>
    <name evidence="3" type="ORF">Agabi119p4_11603</name>
</gene>
<feature type="transmembrane region" description="Helical" evidence="1">
    <location>
        <begin position="119"/>
        <end position="147"/>
    </location>
</feature>
<protein>
    <recommendedName>
        <fullName evidence="5">G-protein coupled receptors family 3 profile domain-containing protein</fullName>
    </recommendedName>
</protein>
<organism evidence="3 4">
    <name type="scientific">Agaricus bisporus var. burnettii</name>
    <dbReference type="NCBI Taxonomy" id="192524"/>
    <lineage>
        <taxon>Eukaryota</taxon>
        <taxon>Fungi</taxon>
        <taxon>Dikarya</taxon>
        <taxon>Basidiomycota</taxon>
        <taxon>Agaricomycotina</taxon>
        <taxon>Agaricomycetes</taxon>
        <taxon>Agaricomycetidae</taxon>
        <taxon>Agaricales</taxon>
        <taxon>Agaricineae</taxon>
        <taxon>Agaricaceae</taxon>
        <taxon>Agaricus</taxon>
    </lineage>
</organism>
<dbReference type="OMA" id="CHAKSDI"/>
<evidence type="ECO:0000313" key="4">
    <source>
        <dbReference type="Proteomes" id="UP000629468"/>
    </source>
</evidence>
<evidence type="ECO:0000256" key="1">
    <source>
        <dbReference type="SAM" id="Phobius"/>
    </source>
</evidence>
<keyword evidence="2" id="KW-0732">Signal</keyword>
<feature type="transmembrane region" description="Helical" evidence="1">
    <location>
        <begin position="71"/>
        <end position="96"/>
    </location>
</feature>
<evidence type="ECO:0000256" key="2">
    <source>
        <dbReference type="SAM" id="SignalP"/>
    </source>
</evidence>
<dbReference type="AlphaFoldDB" id="A0A8H7EUV2"/>
<feature type="signal peptide" evidence="2">
    <location>
        <begin position="1"/>
        <end position="20"/>
    </location>
</feature>
<evidence type="ECO:0000313" key="3">
    <source>
        <dbReference type="EMBL" id="KAF7759908.1"/>
    </source>
</evidence>
<feature type="chain" id="PRO_5034980142" description="G-protein coupled receptors family 3 profile domain-containing protein" evidence="2">
    <location>
        <begin position="21"/>
        <end position="309"/>
    </location>
</feature>
<comment type="caution">
    <text evidence="3">The sequence shown here is derived from an EMBL/GenBank/DDBJ whole genome shotgun (WGS) entry which is preliminary data.</text>
</comment>
<keyword evidence="1" id="KW-0812">Transmembrane</keyword>
<evidence type="ECO:0008006" key="5">
    <source>
        <dbReference type="Google" id="ProtNLM"/>
    </source>
</evidence>
<feature type="transmembrane region" description="Helical" evidence="1">
    <location>
        <begin position="199"/>
        <end position="219"/>
    </location>
</feature>
<reference evidence="3 4" key="1">
    <citation type="journal article" name="Sci. Rep.">
        <title>Telomere-to-telomere assembled and centromere annotated genomes of the two main subspecies of the button mushroom Agaricus bisporus reveal especially polymorphic chromosome ends.</title>
        <authorList>
            <person name="Sonnenberg A.S.M."/>
            <person name="Sedaghat-Telgerd N."/>
            <person name="Lavrijssen B."/>
            <person name="Ohm R.A."/>
            <person name="Hendrickx P.M."/>
            <person name="Scholtmeijer K."/>
            <person name="Baars J.J.P."/>
            <person name="van Peer A."/>
        </authorList>
    </citation>
    <scope>NUCLEOTIDE SEQUENCE [LARGE SCALE GENOMIC DNA]</scope>
    <source>
        <strain evidence="3 4">H119_p4</strain>
    </source>
</reference>